<feature type="compositionally biased region" description="Low complexity" evidence="1">
    <location>
        <begin position="195"/>
        <end position="206"/>
    </location>
</feature>
<protein>
    <recommendedName>
        <fullName evidence="3">VanZ-like domain-containing protein</fullName>
    </recommendedName>
</protein>
<dbReference type="AlphaFoldDB" id="A0A4D4IVZ7"/>
<dbReference type="Pfam" id="PF04892">
    <property type="entry name" value="VanZ"/>
    <property type="match status" value="1"/>
</dbReference>
<feature type="transmembrane region" description="Helical" evidence="2">
    <location>
        <begin position="44"/>
        <end position="62"/>
    </location>
</feature>
<dbReference type="InterPro" id="IPR006976">
    <property type="entry name" value="VanZ-like"/>
</dbReference>
<organism evidence="4 5">
    <name type="scientific">Gandjariella thermophila</name>
    <dbReference type="NCBI Taxonomy" id="1931992"/>
    <lineage>
        <taxon>Bacteria</taxon>
        <taxon>Bacillati</taxon>
        <taxon>Actinomycetota</taxon>
        <taxon>Actinomycetes</taxon>
        <taxon>Pseudonocardiales</taxon>
        <taxon>Pseudonocardiaceae</taxon>
        <taxon>Gandjariella</taxon>
    </lineage>
</organism>
<evidence type="ECO:0000259" key="3">
    <source>
        <dbReference type="Pfam" id="PF04892"/>
    </source>
</evidence>
<feature type="compositionally biased region" description="Basic and acidic residues" evidence="1">
    <location>
        <begin position="177"/>
        <end position="186"/>
    </location>
</feature>
<sequence>MDVLEYARALGEATPWLWPGVAVTVPAVALLARPAGRVLGARAWHAGLLLLALAGIALVTLTPSGTGSLVTGYAGSAPAFCILHADPPTLLPHADERTLNVALFVPAGLAVALLRRRRVRAWALVTLAALPVLIEACQFLGSTELGRSCQVRDVVQNLTGAAAGAGLGLLLRPPLRRRVDPADRGPGRRRHRDTTPAPASDRPASAARDRVHW</sequence>
<keyword evidence="2" id="KW-0472">Membrane</keyword>
<dbReference type="EMBL" id="BJFL01000001">
    <property type="protein sequence ID" value="GDY28525.1"/>
    <property type="molecule type" value="Genomic_DNA"/>
</dbReference>
<dbReference type="Proteomes" id="UP000298860">
    <property type="component" value="Unassembled WGS sequence"/>
</dbReference>
<feature type="region of interest" description="Disordered" evidence="1">
    <location>
        <begin position="177"/>
        <end position="213"/>
    </location>
</feature>
<gene>
    <name evidence="4" type="ORF">GTS_01580</name>
</gene>
<proteinExistence type="predicted"/>
<dbReference type="RefSeq" id="WP_137811743.1">
    <property type="nucleotide sequence ID" value="NZ_BJFL01000001.1"/>
</dbReference>
<comment type="caution">
    <text evidence="4">The sequence shown here is derived from an EMBL/GenBank/DDBJ whole genome shotgun (WGS) entry which is preliminary data.</text>
</comment>
<name>A0A4D4IVZ7_9PSEU</name>
<evidence type="ECO:0000313" key="4">
    <source>
        <dbReference type="EMBL" id="GDY28525.1"/>
    </source>
</evidence>
<keyword evidence="5" id="KW-1185">Reference proteome</keyword>
<keyword evidence="2" id="KW-0812">Transmembrane</keyword>
<evidence type="ECO:0000256" key="2">
    <source>
        <dbReference type="SAM" id="Phobius"/>
    </source>
</evidence>
<evidence type="ECO:0000313" key="5">
    <source>
        <dbReference type="Proteomes" id="UP000298860"/>
    </source>
</evidence>
<feature type="domain" description="VanZ-like" evidence="3">
    <location>
        <begin position="98"/>
        <end position="171"/>
    </location>
</feature>
<accession>A0A4D4IVZ7</accession>
<feature type="transmembrane region" description="Helical" evidence="2">
    <location>
        <begin position="16"/>
        <end position="32"/>
    </location>
</feature>
<reference evidence="5" key="1">
    <citation type="submission" date="2019-04" db="EMBL/GenBank/DDBJ databases">
        <title>Draft genome sequence of Pseudonocardiaceae bacterium SL3-2-4.</title>
        <authorList>
            <person name="Ningsih F."/>
            <person name="Yokota A."/>
            <person name="Sakai Y."/>
            <person name="Nanatani K."/>
            <person name="Yabe S."/>
            <person name="Oetari A."/>
            <person name="Sjamsuridzal W."/>
        </authorList>
    </citation>
    <scope>NUCLEOTIDE SEQUENCE [LARGE SCALE GENOMIC DNA]</scope>
    <source>
        <strain evidence="5">SL3-2-4</strain>
    </source>
</reference>
<evidence type="ECO:0000256" key="1">
    <source>
        <dbReference type="SAM" id="MobiDB-lite"/>
    </source>
</evidence>
<keyword evidence="2" id="KW-1133">Transmembrane helix</keyword>
<feature type="transmembrane region" description="Helical" evidence="2">
    <location>
        <begin position="97"/>
        <end position="114"/>
    </location>
</feature>